<dbReference type="PANTHER" id="PTHR35807">
    <property type="entry name" value="TRANSCRIPTIONAL REGULATOR REDD-RELATED"/>
    <property type="match status" value="1"/>
</dbReference>
<keyword evidence="5" id="KW-0804">Transcription</keyword>
<dbReference type="GO" id="GO:0000160">
    <property type="term" value="P:phosphorelay signal transduction system"/>
    <property type="evidence" value="ECO:0007669"/>
    <property type="project" value="UniProtKB-KW"/>
</dbReference>
<dbReference type="InterPro" id="IPR005158">
    <property type="entry name" value="BTAD"/>
</dbReference>
<dbReference type="Gene3D" id="1.25.40.10">
    <property type="entry name" value="Tetratricopeptide repeat domain"/>
    <property type="match status" value="1"/>
</dbReference>
<sequence length="264" mass="29322">MQFRILGSVGAVVDGRFCTIPGTRQRTLLATLLTRTGRLVPTEQLYTELWGDNPPATVENSLQAHISRLRRTLRKLGGPHGDIPPLITQASGYILDAAPESIDVNLFRERLARSRRAMAVDSRVAGELLEEALALWQGSPLQDVAAGPLCQSEALQLEEEYLSALEDKLWLGTCCPEPSLVIGELKRMSITHPWRERITEMLMLALYRSGRQAEAIEAYNTARGRLVDELGMEPSPQLKNLFREVLNQAPGLYSPNPLQQLKSA</sequence>
<dbReference type="Pfam" id="PF03704">
    <property type="entry name" value="BTAD"/>
    <property type="match status" value="1"/>
</dbReference>
<dbReference type="SMART" id="SM00862">
    <property type="entry name" value="Trans_reg_C"/>
    <property type="match status" value="1"/>
</dbReference>
<feature type="DNA-binding region" description="OmpR/PhoB-type" evidence="6">
    <location>
        <begin position="1"/>
        <end position="97"/>
    </location>
</feature>
<dbReference type="EMBL" id="AP035881">
    <property type="protein sequence ID" value="BFP47925.1"/>
    <property type="molecule type" value="Genomic_DNA"/>
</dbReference>
<dbReference type="InterPro" id="IPR036388">
    <property type="entry name" value="WH-like_DNA-bd_sf"/>
</dbReference>
<dbReference type="AlphaFoldDB" id="A0AB33K5A7"/>
<dbReference type="InterPro" id="IPR001867">
    <property type="entry name" value="OmpR/PhoB-type_DNA-bd"/>
</dbReference>
<evidence type="ECO:0000256" key="5">
    <source>
        <dbReference type="ARBA" id="ARBA00023163"/>
    </source>
</evidence>
<dbReference type="InterPro" id="IPR051677">
    <property type="entry name" value="AfsR-DnrI-RedD_regulator"/>
</dbReference>
<evidence type="ECO:0000256" key="3">
    <source>
        <dbReference type="ARBA" id="ARBA00023015"/>
    </source>
</evidence>
<dbReference type="InterPro" id="IPR016032">
    <property type="entry name" value="Sig_transdc_resp-reg_C-effctor"/>
</dbReference>
<dbReference type="GO" id="GO:0003677">
    <property type="term" value="F:DNA binding"/>
    <property type="evidence" value="ECO:0007669"/>
    <property type="project" value="UniProtKB-UniRule"/>
</dbReference>
<evidence type="ECO:0000256" key="6">
    <source>
        <dbReference type="PROSITE-ProRule" id="PRU01091"/>
    </source>
</evidence>
<dbReference type="Pfam" id="PF00486">
    <property type="entry name" value="Trans_reg_C"/>
    <property type="match status" value="1"/>
</dbReference>
<evidence type="ECO:0000256" key="1">
    <source>
        <dbReference type="ARBA" id="ARBA00005820"/>
    </source>
</evidence>
<feature type="domain" description="OmpR/PhoB-type" evidence="7">
    <location>
        <begin position="1"/>
        <end position="97"/>
    </location>
</feature>
<proteinExistence type="inferred from homology"/>
<evidence type="ECO:0000259" key="7">
    <source>
        <dbReference type="PROSITE" id="PS51755"/>
    </source>
</evidence>
<name>A0AB33K5A7_9ACTN</name>
<organism evidence="8">
    <name type="scientific">Kitasatospora sp. CMC57</name>
    <dbReference type="NCBI Taxonomy" id="3231513"/>
    <lineage>
        <taxon>Bacteria</taxon>
        <taxon>Bacillati</taxon>
        <taxon>Actinomycetota</taxon>
        <taxon>Actinomycetes</taxon>
        <taxon>Kitasatosporales</taxon>
        <taxon>Streptomycetaceae</taxon>
        <taxon>Kitasatospora</taxon>
    </lineage>
</organism>
<keyword evidence="2" id="KW-0902">Two-component regulatory system</keyword>
<comment type="similarity">
    <text evidence="1">Belongs to the AfsR/DnrI/RedD regulatory family.</text>
</comment>
<dbReference type="SUPFAM" id="SSF48452">
    <property type="entry name" value="TPR-like"/>
    <property type="match status" value="1"/>
</dbReference>
<gene>
    <name evidence="8" type="ORF">KCMC57_42930</name>
</gene>
<reference evidence="8" key="1">
    <citation type="submission" date="2024-07" db="EMBL/GenBank/DDBJ databases">
        <title>Complete genome sequences of cellulolytic bacteria, Kitasatospora sp. CMC57 and Streptomyces sp. CMC78, isolated from Japanese agricultural soil.</title>
        <authorList>
            <person name="Hashimoto T."/>
            <person name="Ito M."/>
            <person name="Iwamoto M."/>
            <person name="Fukahori D."/>
            <person name="Shoda T."/>
            <person name="Sakoda M."/>
            <person name="Morohoshi T."/>
            <person name="Mitsuboshi M."/>
            <person name="Nishizawa T."/>
        </authorList>
    </citation>
    <scope>NUCLEOTIDE SEQUENCE</scope>
    <source>
        <strain evidence="8">CMC57</strain>
    </source>
</reference>
<keyword evidence="3" id="KW-0805">Transcription regulation</keyword>
<protein>
    <recommendedName>
        <fullName evidence="7">OmpR/PhoB-type domain-containing protein</fullName>
    </recommendedName>
</protein>
<dbReference type="SMART" id="SM01043">
    <property type="entry name" value="BTAD"/>
    <property type="match status" value="1"/>
</dbReference>
<keyword evidence="4 6" id="KW-0238">DNA-binding</keyword>
<evidence type="ECO:0000313" key="8">
    <source>
        <dbReference type="EMBL" id="BFP47925.1"/>
    </source>
</evidence>
<dbReference type="RefSeq" id="WP_407990204.1">
    <property type="nucleotide sequence ID" value="NZ_AP035881.2"/>
</dbReference>
<accession>A0AB33K5A7</accession>
<dbReference type="Gene3D" id="1.10.10.10">
    <property type="entry name" value="Winged helix-like DNA-binding domain superfamily/Winged helix DNA-binding domain"/>
    <property type="match status" value="1"/>
</dbReference>
<dbReference type="CDD" id="cd15831">
    <property type="entry name" value="BTAD"/>
    <property type="match status" value="1"/>
</dbReference>
<evidence type="ECO:0000256" key="4">
    <source>
        <dbReference type="ARBA" id="ARBA00023125"/>
    </source>
</evidence>
<dbReference type="PROSITE" id="PS51755">
    <property type="entry name" value="OMPR_PHOB"/>
    <property type="match status" value="1"/>
</dbReference>
<dbReference type="SUPFAM" id="SSF46894">
    <property type="entry name" value="C-terminal effector domain of the bipartite response regulators"/>
    <property type="match status" value="1"/>
</dbReference>
<evidence type="ECO:0000256" key="2">
    <source>
        <dbReference type="ARBA" id="ARBA00023012"/>
    </source>
</evidence>
<dbReference type="PANTHER" id="PTHR35807:SF1">
    <property type="entry name" value="TRANSCRIPTIONAL REGULATOR REDD"/>
    <property type="match status" value="1"/>
</dbReference>
<dbReference type="InterPro" id="IPR011990">
    <property type="entry name" value="TPR-like_helical_dom_sf"/>
</dbReference>
<dbReference type="GO" id="GO:0006355">
    <property type="term" value="P:regulation of DNA-templated transcription"/>
    <property type="evidence" value="ECO:0007669"/>
    <property type="project" value="InterPro"/>
</dbReference>